<proteinExistence type="predicted"/>
<evidence type="ECO:0000313" key="3">
    <source>
        <dbReference type="Proteomes" id="UP000807769"/>
    </source>
</evidence>
<comment type="caution">
    <text evidence="2">The sequence shown here is derived from an EMBL/GenBank/DDBJ whole genome shotgun (WGS) entry which is preliminary data.</text>
</comment>
<gene>
    <name evidence="2" type="ORF">BJ212DRAFT_1483037</name>
</gene>
<evidence type="ECO:0000313" key="2">
    <source>
        <dbReference type="EMBL" id="KAG1812398.1"/>
    </source>
</evidence>
<feature type="region of interest" description="Disordered" evidence="1">
    <location>
        <begin position="362"/>
        <end position="414"/>
    </location>
</feature>
<organism evidence="2 3">
    <name type="scientific">Suillus subaureus</name>
    <dbReference type="NCBI Taxonomy" id="48587"/>
    <lineage>
        <taxon>Eukaryota</taxon>
        <taxon>Fungi</taxon>
        <taxon>Dikarya</taxon>
        <taxon>Basidiomycota</taxon>
        <taxon>Agaricomycotina</taxon>
        <taxon>Agaricomycetes</taxon>
        <taxon>Agaricomycetidae</taxon>
        <taxon>Boletales</taxon>
        <taxon>Suillineae</taxon>
        <taxon>Suillaceae</taxon>
        <taxon>Suillus</taxon>
    </lineage>
</organism>
<feature type="region of interest" description="Disordered" evidence="1">
    <location>
        <begin position="151"/>
        <end position="191"/>
    </location>
</feature>
<dbReference type="OrthoDB" id="3268731at2759"/>
<dbReference type="GeneID" id="64634557"/>
<feature type="compositionally biased region" description="Low complexity" evidence="1">
    <location>
        <begin position="367"/>
        <end position="381"/>
    </location>
</feature>
<feature type="compositionally biased region" description="Polar residues" evidence="1">
    <location>
        <begin position="152"/>
        <end position="177"/>
    </location>
</feature>
<dbReference type="AlphaFoldDB" id="A0A9P7E6K9"/>
<dbReference type="Proteomes" id="UP000807769">
    <property type="component" value="Unassembled WGS sequence"/>
</dbReference>
<feature type="compositionally biased region" description="Low complexity" evidence="1">
    <location>
        <begin position="236"/>
        <end position="255"/>
    </location>
</feature>
<protein>
    <submittedName>
        <fullName evidence="2">Uncharacterized protein</fullName>
    </submittedName>
</protein>
<accession>A0A9P7E6K9</accession>
<dbReference type="EMBL" id="JABBWG010000026">
    <property type="protein sequence ID" value="KAG1812398.1"/>
    <property type="molecule type" value="Genomic_DNA"/>
</dbReference>
<keyword evidence="3" id="KW-1185">Reference proteome</keyword>
<feature type="compositionally biased region" description="Polar residues" evidence="1">
    <location>
        <begin position="401"/>
        <end position="414"/>
    </location>
</feature>
<feature type="compositionally biased region" description="Polar residues" evidence="1">
    <location>
        <begin position="382"/>
        <end position="392"/>
    </location>
</feature>
<evidence type="ECO:0000256" key="1">
    <source>
        <dbReference type="SAM" id="MobiDB-lite"/>
    </source>
</evidence>
<sequence length="414" mass="45249">MIVTLYPQLSPSYFFHDHHALSPVISAKNLKVPSYRMPTGIYISIEIDSRRHWKSTFKVLSSKESVAWGDTVTLSLHASTAGEVIATLETSWDELLDHGDEPFDLSFPPVHDVHPSLMLKTTFVHACEGQDSALFDRTSDWHCITRLKDSHSASCGHQSPSAPNTDTAVPDASSQPLDYTTYSDSKSKKKDKREKLVNETFIVVQPLPSKSNHLLNLQVQLVPPQSHHDQSHATVQALDQSAQDTADTTSDSTDLQRTDSGQSVFSAYTSASSVSSFALTSTTNSGCHMIIPLYNLQAHNIMTNVIVDAGTDTKVARFAKRGLEILGLAILKPIKVWGTVLLPGALLPSSSMHTSIDDSKQELGLFPQPHTHSSTSRPTTPKVFTTTLSPSPTEIIHKPSFTLTPATPEDTITT</sequence>
<name>A0A9P7E6K9_9AGAM</name>
<feature type="region of interest" description="Disordered" evidence="1">
    <location>
        <begin position="223"/>
        <end position="259"/>
    </location>
</feature>
<dbReference type="RefSeq" id="XP_041190543.1">
    <property type="nucleotide sequence ID" value="XM_041340541.1"/>
</dbReference>
<reference evidence="2" key="1">
    <citation type="journal article" date="2020" name="New Phytol.">
        <title>Comparative genomics reveals dynamic genome evolution in host specialist ectomycorrhizal fungi.</title>
        <authorList>
            <person name="Lofgren L.A."/>
            <person name="Nguyen N.H."/>
            <person name="Vilgalys R."/>
            <person name="Ruytinx J."/>
            <person name="Liao H.L."/>
            <person name="Branco S."/>
            <person name="Kuo A."/>
            <person name="LaButti K."/>
            <person name="Lipzen A."/>
            <person name="Andreopoulos W."/>
            <person name="Pangilinan J."/>
            <person name="Riley R."/>
            <person name="Hundley H."/>
            <person name="Na H."/>
            <person name="Barry K."/>
            <person name="Grigoriev I.V."/>
            <person name="Stajich J.E."/>
            <person name="Kennedy P.G."/>
        </authorList>
    </citation>
    <scope>NUCLEOTIDE SEQUENCE</scope>
    <source>
        <strain evidence="2">MN1</strain>
    </source>
</reference>